<feature type="transmembrane region" description="Helical" evidence="2">
    <location>
        <begin position="304"/>
        <end position="325"/>
    </location>
</feature>
<keyword evidence="2" id="KW-1133">Transmembrane helix</keyword>
<evidence type="ECO:0000256" key="1">
    <source>
        <dbReference type="ARBA" id="ARBA00022448"/>
    </source>
</evidence>
<dbReference type="RefSeq" id="WP_027022319.1">
    <property type="nucleotide sequence ID" value="NZ_CP097501.1"/>
</dbReference>
<feature type="transmembrane region" description="Helical" evidence="2">
    <location>
        <begin position="84"/>
        <end position="106"/>
    </location>
</feature>
<feature type="transmembrane region" description="Helical" evidence="2">
    <location>
        <begin position="156"/>
        <end position="176"/>
    </location>
</feature>
<dbReference type="GO" id="GO:0005886">
    <property type="term" value="C:plasma membrane"/>
    <property type="evidence" value="ECO:0007669"/>
    <property type="project" value="TreeGrafter"/>
</dbReference>
<proteinExistence type="predicted"/>
<evidence type="ECO:0000313" key="3">
    <source>
        <dbReference type="EMBL" id="URD66684.1"/>
    </source>
</evidence>
<gene>
    <name evidence="3" type="ORF">LNQ82_05430</name>
</gene>
<dbReference type="AlphaFoldDB" id="A0AAE9KZ60"/>
<keyword evidence="2" id="KW-0472">Membrane</keyword>
<feature type="transmembrane region" description="Helical" evidence="2">
    <location>
        <begin position="126"/>
        <end position="149"/>
    </location>
</feature>
<feature type="transmembrane region" description="Helical" evidence="2">
    <location>
        <begin position="403"/>
        <end position="423"/>
    </location>
</feature>
<keyword evidence="2" id="KW-0812">Transmembrane</keyword>
<feature type="transmembrane region" description="Helical" evidence="2">
    <location>
        <begin position="337"/>
        <end position="359"/>
    </location>
</feature>
<dbReference type="Proteomes" id="UP001056819">
    <property type="component" value="Chromosome"/>
</dbReference>
<dbReference type="PANTHER" id="PTHR43298">
    <property type="entry name" value="MULTIDRUG RESISTANCE PROTEIN NORM-RELATED"/>
    <property type="match status" value="1"/>
</dbReference>
<feature type="transmembrane region" description="Helical" evidence="2">
    <location>
        <begin position="188"/>
        <end position="208"/>
    </location>
</feature>
<organism evidence="3 4">
    <name type="scientific">Conchiformibius steedae DSM 2580</name>
    <dbReference type="NCBI Taxonomy" id="1121352"/>
    <lineage>
        <taxon>Bacteria</taxon>
        <taxon>Pseudomonadati</taxon>
        <taxon>Pseudomonadota</taxon>
        <taxon>Betaproteobacteria</taxon>
        <taxon>Neisseriales</taxon>
        <taxon>Neisseriaceae</taxon>
        <taxon>Conchiformibius</taxon>
    </lineage>
</organism>
<feature type="transmembrane region" description="Helical" evidence="2">
    <location>
        <begin position="262"/>
        <end position="283"/>
    </location>
</feature>
<dbReference type="NCBIfam" id="NF045539">
    <property type="entry name" value="MATE_efflux1"/>
    <property type="match status" value="1"/>
</dbReference>
<sequence length="442" mass="49739">MGKINFDFKLWTAFVLLLLIPSVLNLVRLHFIGNLPNEWGFNIASQIQWLNIVYEILQEAFLIPLFFMLATARQTGRETFLNTAANGLMVVFAVYLLLAAGVWTFADALLPHTGISPQLIGQTSEYIRLESLALMGAVAGEYLIVYLAVTGQYRQMMVFSVCKTALLLLADVFLIADNRFSLQLGVNGIALSNLAVNTLLTVWLAYRIRLLDWIRRHGIRWDGAWLKHWFALGAFSGLESLIRNVVFAVMILAMVNQIGNQGVYWVANSVIWGVLLVPALALSEVVKRDVAADADNIRLRTRSYLGLATVFVLLWLLSIPLWQPFLSHALQVREADTVLSVMLLQTGFYCVFIFNYAVLDATLKGLGLTRYMLYQSVCIDVVYYGVVFVLYQAGMVSMSLQTISLIFGIGMVLDMLPTMYLYAKALRQRGMRWQEVCFAPKV</sequence>
<dbReference type="EMBL" id="CP097501">
    <property type="protein sequence ID" value="URD66684.1"/>
    <property type="molecule type" value="Genomic_DNA"/>
</dbReference>
<feature type="transmembrane region" description="Helical" evidence="2">
    <location>
        <begin position="49"/>
        <end position="72"/>
    </location>
</feature>
<feature type="transmembrane region" description="Helical" evidence="2">
    <location>
        <begin position="371"/>
        <end position="391"/>
    </location>
</feature>
<accession>A0AAE9KZ60</accession>
<feature type="transmembrane region" description="Helical" evidence="2">
    <location>
        <begin position="229"/>
        <end position="256"/>
    </location>
</feature>
<reference evidence="3" key="1">
    <citation type="submission" date="2022-05" db="EMBL/GenBank/DDBJ databases">
        <title>Alysiella filiformis genome sequencing.</title>
        <authorList>
            <person name="Viehboeck T."/>
        </authorList>
    </citation>
    <scope>NUCLEOTIDE SEQUENCE</scope>
    <source>
        <strain evidence="3">DSM 2580</strain>
    </source>
</reference>
<dbReference type="PANTHER" id="PTHR43298:SF2">
    <property type="entry name" value="FMN_FAD EXPORTER YEEO-RELATED"/>
    <property type="match status" value="1"/>
</dbReference>
<keyword evidence="1" id="KW-0813">Transport</keyword>
<protein>
    <submittedName>
        <fullName evidence="3">Uncharacterized protein</fullName>
    </submittedName>
</protein>
<name>A0AAE9KZ60_9NEIS</name>
<dbReference type="InterPro" id="IPR050222">
    <property type="entry name" value="MATE_MdtK"/>
</dbReference>
<evidence type="ECO:0000313" key="4">
    <source>
        <dbReference type="Proteomes" id="UP001056819"/>
    </source>
</evidence>
<evidence type="ECO:0000256" key="2">
    <source>
        <dbReference type="SAM" id="Phobius"/>
    </source>
</evidence>